<keyword evidence="1" id="KW-0732">Signal</keyword>
<feature type="signal peptide" evidence="1">
    <location>
        <begin position="1"/>
        <end position="26"/>
    </location>
</feature>
<comment type="caution">
    <text evidence="2">The sequence shown here is derived from an EMBL/GenBank/DDBJ whole genome shotgun (WGS) entry which is preliminary data.</text>
</comment>
<evidence type="ECO:0000313" key="3">
    <source>
        <dbReference type="Proteomes" id="UP000593562"/>
    </source>
</evidence>
<sequence>MKFSISLSIILLLLLLIFSFLYQASSSHGIAAGEDISSTTSYRSILAEQRRGRTGSRQIPDCGQMVSRSHCSQNPQCRWCRSDELDDMCFSKTEARRLPQQGYLSLLIRLAIRVFYPEHQCGAFWYFLYILSLYESGKEVNSRALN</sequence>
<evidence type="ECO:0000256" key="1">
    <source>
        <dbReference type="SAM" id="SignalP"/>
    </source>
</evidence>
<proteinExistence type="predicted"/>
<accession>A0A7J7CQB1</accession>
<reference evidence="2 3" key="1">
    <citation type="journal article" date="2020" name="Nat. Commun.">
        <title>Genome of Tripterygium wilfordii and identification of cytochrome P450 involved in triptolide biosynthesis.</title>
        <authorList>
            <person name="Tu L."/>
            <person name="Su P."/>
            <person name="Zhang Z."/>
            <person name="Gao L."/>
            <person name="Wang J."/>
            <person name="Hu T."/>
            <person name="Zhou J."/>
            <person name="Zhang Y."/>
            <person name="Zhao Y."/>
            <person name="Liu Y."/>
            <person name="Song Y."/>
            <person name="Tong Y."/>
            <person name="Lu Y."/>
            <person name="Yang J."/>
            <person name="Xu C."/>
            <person name="Jia M."/>
            <person name="Peters R.J."/>
            <person name="Huang L."/>
            <person name="Gao W."/>
        </authorList>
    </citation>
    <scope>NUCLEOTIDE SEQUENCE [LARGE SCALE GENOMIC DNA]</scope>
    <source>
        <strain evidence="3">cv. XIE 37</strain>
        <tissue evidence="2">Leaf</tissue>
    </source>
</reference>
<protein>
    <submittedName>
        <fullName evidence="2">Uncharacterized protein</fullName>
    </submittedName>
</protein>
<dbReference type="PANTHER" id="PTHR36896:SF2">
    <property type="entry name" value="OS01G0729500 PROTEIN"/>
    <property type="match status" value="1"/>
</dbReference>
<feature type="chain" id="PRO_5029698067" evidence="1">
    <location>
        <begin position="27"/>
        <end position="146"/>
    </location>
</feature>
<name>A0A7J7CQB1_TRIWF</name>
<evidence type="ECO:0000313" key="2">
    <source>
        <dbReference type="EMBL" id="KAF5736270.1"/>
    </source>
</evidence>
<dbReference type="PANTHER" id="PTHR36896">
    <property type="entry name" value="OS01G0729500 PROTEIN"/>
    <property type="match status" value="1"/>
</dbReference>
<dbReference type="AlphaFoldDB" id="A0A7J7CQB1"/>
<organism evidence="2 3">
    <name type="scientific">Tripterygium wilfordii</name>
    <name type="common">Thunder God vine</name>
    <dbReference type="NCBI Taxonomy" id="458696"/>
    <lineage>
        <taxon>Eukaryota</taxon>
        <taxon>Viridiplantae</taxon>
        <taxon>Streptophyta</taxon>
        <taxon>Embryophyta</taxon>
        <taxon>Tracheophyta</taxon>
        <taxon>Spermatophyta</taxon>
        <taxon>Magnoliopsida</taxon>
        <taxon>eudicotyledons</taxon>
        <taxon>Gunneridae</taxon>
        <taxon>Pentapetalae</taxon>
        <taxon>rosids</taxon>
        <taxon>fabids</taxon>
        <taxon>Celastrales</taxon>
        <taxon>Celastraceae</taxon>
        <taxon>Tripterygium</taxon>
    </lineage>
</organism>
<dbReference type="InParanoid" id="A0A7J7CQB1"/>
<keyword evidence="3" id="KW-1185">Reference proteome</keyword>
<dbReference type="EMBL" id="JAAARO010000014">
    <property type="protein sequence ID" value="KAF5736270.1"/>
    <property type="molecule type" value="Genomic_DNA"/>
</dbReference>
<dbReference type="Proteomes" id="UP000593562">
    <property type="component" value="Unassembled WGS sequence"/>
</dbReference>
<gene>
    <name evidence="2" type="ORF">HS088_TW14G00408</name>
</gene>